<dbReference type="Pfam" id="PF13231">
    <property type="entry name" value="PMT_2"/>
    <property type="match status" value="1"/>
</dbReference>
<evidence type="ECO:0000256" key="5">
    <source>
        <dbReference type="ARBA" id="ARBA00022692"/>
    </source>
</evidence>
<evidence type="ECO:0000256" key="6">
    <source>
        <dbReference type="ARBA" id="ARBA00022989"/>
    </source>
</evidence>
<dbReference type="GO" id="GO:0016763">
    <property type="term" value="F:pentosyltransferase activity"/>
    <property type="evidence" value="ECO:0007669"/>
    <property type="project" value="TreeGrafter"/>
</dbReference>
<comment type="subcellular location">
    <subcellularLocation>
        <location evidence="1">Cell membrane</location>
        <topology evidence="1">Multi-pass membrane protein</topology>
    </subcellularLocation>
</comment>
<feature type="transmembrane region" description="Helical" evidence="8">
    <location>
        <begin position="226"/>
        <end position="246"/>
    </location>
</feature>
<dbReference type="AlphaFoldDB" id="A0A951QEF3"/>
<evidence type="ECO:0000256" key="7">
    <source>
        <dbReference type="ARBA" id="ARBA00023136"/>
    </source>
</evidence>
<dbReference type="GO" id="GO:0005886">
    <property type="term" value="C:plasma membrane"/>
    <property type="evidence" value="ECO:0007669"/>
    <property type="project" value="UniProtKB-SubCell"/>
</dbReference>
<feature type="transmembrane region" description="Helical" evidence="8">
    <location>
        <begin position="191"/>
        <end position="214"/>
    </location>
</feature>
<reference evidence="10" key="2">
    <citation type="journal article" date="2022" name="Microbiol. Resour. Announc.">
        <title>Metagenome Sequencing to Explore Phylogenomics of Terrestrial Cyanobacteria.</title>
        <authorList>
            <person name="Ward R.D."/>
            <person name="Stajich J.E."/>
            <person name="Johansen J.R."/>
            <person name="Huntemann M."/>
            <person name="Clum A."/>
            <person name="Foster B."/>
            <person name="Foster B."/>
            <person name="Roux S."/>
            <person name="Palaniappan K."/>
            <person name="Varghese N."/>
            <person name="Mukherjee S."/>
            <person name="Reddy T.B.K."/>
            <person name="Daum C."/>
            <person name="Copeland A."/>
            <person name="Chen I.A."/>
            <person name="Ivanova N.N."/>
            <person name="Kyrpides N.C."/>
            <person name="Shapiro N."/>
            <person name="Eloe-Fadrosh E.A."/>
            <person name="Pietrasiak N."/>
        </authorList>
    </citation>
    <scope>NUCLEOTIDE SEQUENCE</scope>
    <source>
        <strain evidence="10">UHER 2000/2452</strain>
    </source>
</reference>
<dbReference type="Proteomes" id="UP000757435">
    <property type="component" value="Unassembled WGS sequence"/>
</dbReference>
<keyword evidence="2" id="KW-1003">Cell membrane</keyword>
<name>A0A951QEF3_9CYAN</name>
<keyword evidence="5 8" id="KW-0812">Transmembrane</keyword>
<dbReference type="PANTHER" id="PTHR33908">
    <property type="entry name" value="MANNOSYLTRANSFERASE YKCB-RELATED"/>
    <property type="match status" value="1"/>
</dbReference>
<evidence type="ECO:0000313" key="10">
    <source>
        <dbReference type="EMBL" id="MBW4659898.1"/>
    </source>
</evidence>
<keyword evidence="3 10" id="KW-0328">Glycosyltransferase</keyword>
<feature type="domain" description="Glycosyltransferase RgtA/B/C/D-like" evidence="9">
    <location>
        <begin position="88"/>
        <end position="244"/>
    </location>
</feature>
<feature type="transmembrane region" description="Helical" evidence="8">
    <location>
        <begin position="374"/>
        <end position="394"/>
    </location>
</feature>
<evidence type="ECO:0000256" key="1">
    <source>
        <dbReference type="ARBA" id="ARBA00004651"/>
    </source>
</evidence>
<organism evidence="10 11">
    <name type="scientific">Drouetiella hepatica Uher 2000/2452</name>
    <dbReference type="NCBI Taxonomy" id="904376"/>
    <lineage>
        <taxon>Bacteria</taxon>
        <taxon>Bacillati</taxon>
        <taxon>Cyanobacteriota</taxon>
        <taxon>Cyanophyceae</taxon>
        <taxon>Oculatellales</taxon>
        <taxon>Oculatellaceae</taxon>
        <taxon>Drouetiella</taxon>
    </lineage>
</organism>
<reference evidence="10" key="1">
    <citation type="submission" date="2021-05" db="EMBL/GenBank/DDBJ databases">
        <authorList>
            <person name="Pietrasiak N."/>
            <person name="Ward R."/>
            <person name="Stajich J.E."/>
            <person name="Kurbessoian T."/>
        </authorList>
    </citation>
    <scope>NUCLEOTIDE SEQUENCE</scope>
    <source>
        <strain evidence="10">UHER 2000/2452</strain>
    </source>
</reference>
<feature type="transmembrane region" description="Helical" evidence="8">
    <location>
        <begin position="313"/>
        <end position="331"/>
    </location>
</feature>
<proteinExistence type="predicted"/>
<keyword evidence="7 8" id="KW-0472">Membrane</keyword>
<comment type="caution">
    <text evidence="10">The sequence shown here is derived from an EMBL/GenBank/DDBJ whole genome shotgun (WGS) entry which is preliminary data.</text>
</comment>
<feature type="transmembrane region" description="Helical" evidence="8">
    <location>
        <begin position="137"/>
        <end position="156"/>
    </location>
</feature>
<dbReference type="GO" id="GO:0009103">
    <property type="term" value="P:lipopolysaccharide biosynthetic process"/>
    <property type="evidence" value="ECO:0007669"/>
    <property type="project" value="UniProtKB-ARBA"/>
</dbReference>
<sequence length="510" mass="57634">MLKYIAIALLILGTFFRFYHLDEKVYWLDEARTSLRMSGHTKTEFIQTVYQDGSQGRAIGLDELQQFQRPGEASWGDTFNALKGNAEHTPLYFVLARVWTETFGYSVTTIRSLSAVISLLVFPCLFWLCRELFKDSAVGWVALALAAISPLHVLYSQEARPYSLWTVTTLLSSAVLLWAMRSPSRNRWMVYGVTIALGLYTQLLFALVAIAQGLYVAILPKRRSLILPYLWATLGGVLAFVPWLVLLLSHIEQVNAATIATTRKYPLSYLLDQWFLNINRVFINGELGSYNLLLVVLTIAALYWLCRKTQRRTWAFIFCLIAVPFLALALPDLLMGGERSLRIRYLIPAYLGIQIAFAHLFATQAAAKTWGQKLGRMVLILLIVSGTLACAVNTQTQVGWSKSIRKSGYYPVAAGFINHADRPLVISDDQTEDILSFSYELKPDVKFQLITSPRRLKIAAGYGSVFLLNPSDRLKNLLEKRGSRLLLLCQDEDENPGKPEDRLWLVKQGF</sequence>
<evidence type="ECO:0000256" key="4">
    <source>
        <dbReference type="ARBA" id="ARBA00022679"/>
    </source>
</evidence>
<dbReference type="EMBL" id="JAHHHD010000015">
    <property type="protein sequence ID" value="MBW4659898.1"/>
    <property type="molecule type" value="Genomic_DNA"/>
</dbReference>
<feature type="transmembrane region" description="Helical" evidence="8">
    <location>
        <begin position="343"/>
        <end position="362"/>
    </location>
</feature>
<feature type="transmembrane region" description="Helical" evidence="8">
    <location>
        <begin position="103"/>
        <end position="128"/>
    </location>
</feature>
<evidence type="ECO:0000256" key="8">
    <source>
        <dbReference type="SAM" id="Phobius"/>
    </source>
</evidence>
<dbReference type="InterPro" id="IPR038731">
    <property type="entry name" value="RgtA/B/C-like"/>
</dbReference>
<evidence type="ECO:0000256" key="3">
    <source>
        <dbReference type="ARBA" id="ARBA00022676"/>
    </source>
</evidence>
<evidence type="ECO:0000256" key="2">
    <source>
        <dbReference type="ARBA" id="ARBA00022475"/>
    </source>
</evidence>
<feature type="transmembrane region" description="Helical" evidence="8">
    <location>
        <begin position="162"/>
        <end position="179"/>
    </location>
</feature>
<dbReference type="InterPro" id="IPR050297">
    <property type="entry name" value="LipidA_mod_glycosyltrf_83"/>
</dbReference>
<dbReference type="EC" id="2.4.-.-" evidence="10"/>
<feature type="transmembrane region" description="Helical" evidence="8">
    <location>
        <begin position="289"/>
        <end position="306"/>
    </location>
</feature>
<evidence type="ECO:0000259" key="9">
    <source>
        <dbReference type="Pfam" id="PF13231"/>
    </source>
</evidence>
<protein>
    <submittedName>
        <fullName evidence="10">Glycosyltransferase family 39 protein</fullName>
        <ecNumber evidence="10">2.4.-.-</ecNumber>
    </submittedName>
</protein>
<keyword evidence="4 10" id="KW-0808">Transferase</keyword>
<accession>A0A951QEF3</accession>
<keyword evidence="6 8" id="KW-1133">Transmembrane helix</keyword>
<dbReference type="PANTHER" id="PTHR33908:SF11">
    <property type="entry name" value="MEMBRANE PROTEIN"/>
    <property type="match status" value="1"/>
</dbReference>
<evidence type="ECO:0000313" key="11">
    <source>
        <dbReference type="Proteomes" id="UP000757435"/>
    </source>
</evidence>
<gene>
    <name evidence="10" type="ORF">KME15_14575</name>
</gene>